<organism evidence="3 4">
    <name type="scientific">Halobellus limi</name>
    <dbReference type="NCBI Taxonomy" id="699433"/>
    <lineage>
        <taxon>Archaea</taxon>
        <taxon>Methanobacteriati</taxon>
        <taxon>Methanobacteriota</taxon>
        <taxon>Stenosarchaea group</taxon>
        <taxon>Halobacteria</taxon>
        <taxon>Halobacteriales</taxon>
        <taxon>Haloferacaceae</taxon>
        <taxon>Halobellus</taxon>
    </lineage>
</organism>
<evidence type="ECO:0000313" key="4">
    <source>
        <dbReference type="Proteomes" id="UP000236740"/>
    </source>
</evidence>
<evidence type="ECO:0000313" key="3">
    <source>
        <dbReference type="EMBL" id="SEG35520.1"/>
    </source>
</evidence>
<reference evidence="2 5" key="2">
    <citation type="journal article" date="2019" name="Nat. Commun.">
        <title>A new type of DNA phosphorothioation-based antiviral system in archaea.</title>
        <authorList>
            <person name="Xiong L."/>
            <person name="Liu S."/>
            <person name="Chen S."/>
            <person name="Xiao Y."/>
            <person name="Zhu B."/>
            <person name="Gao Y."/>
            <person name="Zhang Y."/>
            <person name="Chen B."/>
            <person name="Luo J."/>
            <person name="Deng Z."/>
            <person name="Chen X."/>
            <person name="Wang L."/>
            <person name="Chen S."/>
        </authorList>
    </citation>
    <scope>NUCLEOTIDE SEQUENCE [LARGE SCALE GENOMIC DNA]</scope>
    <source>
        <strain evidence="2 5">CGMCC 1.10331</strain>
    </source>
</reference>
<gene>
    <name evidence="2" type="ORF">DV707_10755</name>
    <name evidence="3" type="ORF">SAMN04488133_1993</name>
</gene>
<proteinExistence type="predicted"/>
<dbReference type="InterPro" id="IPR013320">
    <property type="entry name" value="ConA-like_dom_sf"/>
</dbReference>
<dbReference type="Proteomes" id="UP000296733">
    <property type="component" value="Chromosome"/>
</dbReference>
<accession>A0A1H5ZHD8</accession>
<dbReference type="OrthoDB" id="30742at1644056"/>
<keyword evidence="4" id="KW-1185">Reference proteome</keyword>
<dbReference type="KEGG" id="hlm:DV707_10755"/>
<evidence type="ECO:0000256" key="1">
    <source>
        <dbReference type="SAM" id="MobiDB-lite"/>
    </source>
</evidence>
<dbReference type="AlphaFoldDB" id="A0A1H5ZHD8"/>
<feature type="compositionally biased region" description="Low complexity" evidence="1">
    <location>
        <begin position="626"/>
        <end position="636"/>
    </location>
</feature>
<name>A0A1H5ZHD8_9EURY</name>
<dbReference type="Gene3D" id="2.60.120.200">
    <property type="match status" value="1"/>
</dbReference>
<reference evidence="3 4" key="1">
    <citation type="submission" date="2016-10" db="EMBL/GenBank/DDBJ databases">
        <authorList>
            <person name="de Groot N.N."/>
        </authorList>
    </citation>
    <scope>NUCLEOTIDE SEQUENCE [LARGE SCALE GENOMIC DNA]</scope>
    <source>
        <strain evidence="3 4">CGMCC 1.10331</strain>
    </source>
</reference>
<dbReference type="GeneID" id="39858577"/>
<dbReference type="EMBL" id="CP031311">
    <property type="protein sequence ID" value="QCC48101.1"/>
    <property type="molecule type" value="Genomic_DNA"/>
</dbReference>
<evidence type="ECO:0000313" key="2">
    <source>
        <dbReference type="EMBL" id="QCC48101.1"/>
    </source>
</evidence>
<keyword evidence="3" id="KW-0430">Lectin</keyword>
<dbReference type="Pfam" id="PF13385">
    <property type="entry name" value="Laminin_G_3"/>
    <property type="match status" value="1"/>
</dbReference>
<feature type="region of interest" description="Disordered" evidence="1">
    <location>
        <begin position="626"/>
        <end position="655"/>
    </location>
</feature>
<feature type="compositionally biased region" description="Polar residues" evidence="1">
    <location>
        <begin position="638"/>
        <end position="649"/>
    </location>
</feature>
<dbReference type="GO" id="GO:0030246">
    <property type="term" value="F:carbohydrate binding"/>
    <property type="evidence" value="ECO:0007669"/>
    <property type="project" value="UniProtKB-KW"/>
</dbReference>
<dbReference type="Proteomes" id="UP000236740">
    <property type="component" value="Unassembled WGS sequence"/>
</dbReference>
<dbReference type="EMBL" id="FNVN01000002">
    <property type="protein sequence ID" value="SEG35520.1"/>
    <property type="molecule type" value="Genomic_DNA"/>
</dbReference>
<dbReference type="SUPFAM" id="SSF49899">
    <property type="entry name" value="Concanavalin A-like lectins/glucanases"/>
    <property type="match status" value="1"/>
</dbReference>
<evidence type="ECO:0000313" key="5">
    <source>
        <dbReference type="Proteomes" id="UP000296733"/>
    </source>
</evidence>
<protein>
    <submittedName>
        <fullName evidence="3">Concanavalin A-like lectin/glucanases superfamily protein</fullName>
    </submittedName>
</protein>
<dbReference type="Gene3D" id="2.60.120.560">
    <property type="entry name" value="Exo-inulinase, domain 1"/>
    <property type="match status" value="1"/>
</dbReference>
<sequence>MPVLVDFEDGDVYDWVGGKAYLLSASTTQARNGAFSGEWDLIGGFYSALAERMDLTVTNADTASSWIYATGGHRVNFRICVQNDTSSQRNEYSASIGSDGLELYKYTNGSISFLGWSGGSLPYNSWIKLEIVGDGAGGFTANLYDSSEVLQASVSGTDTAYSSGGIGIYAQTNNDPAEFYFDDIAGPTQGGGPQSATLGVASASVTAYDVSGSVPAPPTDDVTRALASKWKFDSGYTDSVGTYDATNNGTSLVSGGYIDGAAQFDGSSHIDAGDHATIDSAPWTFAIRSYLTTTTTGTTDIQTIACKNVSYSDRAFWLVEWDGLIQVRVGSNAVTVEGPAPTLNTWQTIIVTYNGSTFELWVDGVSYGTNTETTIGGATAPLRFGSEKGTDRYIKNGGRVDDARVYSDVLTNQEVADLTAYDGTAVSSVSATLATMNVSGATYSVSASAGAVAATIDRVDSPSAESDLGASPGAVSASMEVSSVASAPSGMTASAGPVAPQLGSVSASGTPTIIGVAPGAVSAAVEGPSITSAGTDPNILLAPVSPPLEVATVGAIPVSVSSIVGPTAATVDSVGFVAIPRAIGSSEAVYAALESLGVVGSPADLGAIVGAVSSAVGVASIVSSISSPSASAGPVARTLSSGDLPTSPASPGAVPGPVSADLGSLSASAGSFDLGVVLAMVAMLDLVSVGSESGAWSASPGAVSADLASISGRLGSSSVGSSVAPRSVGVDLAALSGLVAPLSAENVLFLFLRMSETGNSSISVDNSGENGLSVDNSGGNGFELDSTNDNFL</sequence>
<dbReference type="RefSeq" id="WP_103991697.1">
    <property type="nucleotide sequence ID" value="NZ_CP031311.1"/>
</dbReference>